<feature type="compositionally biased region" description="Polar residues" evidence="1">
    <location>
        <begin position="230"/>
        <end position="246"/>
    </location>
</feature>
<sequence length="556" mass="61569">MKETTTKKSPVEHRQSPSLRAQRGAQSNPSTSFLGVPSKCVETNRGDSMECSEEDTSLLGKRKRIPGSLDAKPRICPKTPVSAVESTFQVKIIEQPPRVWYRDQKGRKTLFTISVGIVEGSNAERLLRLDTLGGFFRTKLLYENGNEVSDSRILDLRTGSFPEPNSSSTTLSLRISDISKNHQNQKFRVRVEFTCPQMPPVASAITDAIHVLSKRVKGSLPIELHIVKTQSPSSASSEDTMSTQATPPFDCPPVVDPPAVETSFKLANHMSLSRWCDTAHSILTQMEWTPYPSPSGKMNYKCNMCQAIRPKKQTAKHTNSCMLQYLLSAVERSPRLPSPAPLQTNFEMHERLNAATVFKPIPQSFKPERKDDMGELSMISIGDLGVFDGKSSTFDDALMLKSLSQVSVADDDYVSFSGAQVERLDHPPPPDSMHALSRFTETAIGAVKSEDAVAIVSVNMLPPYGYPAFDSTWSLLGFYQPSLESKDVLSFTALQEDEVEHFWDSNVDMETTVNQIKSGKCSLEAMDSFISIHEDGFESLDRLKSRLLSLASTQSA</sequence>
<evidence type="ECO:0000313" key="3">
    <source>
        <dbReference type="Proteomes" id="UP000481153"/>
    </source>
</evidence>
<gene>
    <name evidence="2" type="ORF">Ae201684_014499</name>
</gene>
<feature type="compositionally biased region" description="Basic and acidic residues" evidence="1">
    <location>
        <begin position="1"/>
        <end position="15"/>
    </location>
</feature>
<keyword evidence="3" id="KW-1185">Reference proteome</keyword>
<accession>A0A6G0WJT8</accession>
<organism evidence="2 3">
    <name type="scientific">Aphanomyces euteiches</name>
    <dbReference type="NCBI Taxonomy" id="100861"/>
    <lineage>
        <taxon>Eukaryota</taxon>
        <taxon>Sar</taxon>
        <taxon>Stramenopiles</taxon>
        <taxon>Oomycota</taxon>
        <taxon>Saprolegniomycetes</taxon>
        <taxon>Saprolegniales</taxon>
        <taxon>Verrucalvaceae</taxon>
        <taxon>Aphanomyces</taxon>
    </lineage>
</organism>
<feature type="region of interest" description="Disordered" evidence="1">
    <location>
        <begin position="230"/>
        <end position="253"/>
    </location>
</feature>
<name>A0A6G0WJT8_9STRA</name>
<dbReference type="Proteomes" id="UP000481153">
    <property type="component" value="Unassembled WGS sequence"/>
</dbReference>
<feature type="compositionally biased region" description="Polar residues" evidence="1">
    <location>
        <begin position="16"/>
        <end position="33"/>
    </location>
</feature>
<dbReference type="EMBL" id="VJMJ01000194">
    <property type="protein sequence ID" value="KAF0727478.1"/>
    <property type="molecule type" value="Genomic_DNA"/>
</dbReference>
<reference evidence="2 3" key="1">
    <citation type="submission" date="2019-07" db="EMBL/GenBank/DDBJ databases">
        <title>Genomics analysis of Aphanomyces spp. identifies a new class of oomycete effector associated with host adaptation.</title>
        <authorList>
            <person name="Gaulin E."/>
        </authorList>
    </citation>
    <scope>NUCLEOTIDE SEQUENCE [LARGE SCALE GENOMIC DNA]</scope>
    <source>
        <strain evidence="2 3">ATCC 201684</strain>
    </source>
</reference>
<feature type="region of interest" description="Disordered" evidence="1">
    <location>
        <begin position="1"/>
        <end position="57"/>
    </location>
</feature>
<dbReference type="VEuPathDB" id="FungiDB:AeMF1_021662"/>
<protein>
    <submittedName>
        <fullName evidence="2">Uncharacterized protein</fullName>
    </submittedName>
</protein>
<evidence type="ECO:0000256" key="1">
    <source>
        <dbReference type="SAM" id="MobiDB-lite"/>
    </source>
</evidence>
<dbReference type="AlphaFoldDB" id="A0A6G0WJT8"/>
<proteinExistence type="predicted"/>
<comment type="caution">
    <text evidence="2">The sequence shown here is derived from an EMBL/GenBank/DDBJ whole genome shotgun (WGS) entry which is preliminary data.</text>
</comment>
<evidence type="ECO:0000313" key="2">
    <source>
        <dbReference type="EMBL" id="KAF0727478.1"/>
    </source>
</evidence>